<accession>C0CVX3</accession>
<organism evidence="1 2">
    <name type="scientific">[Clostridium] asparagiforme DSM 15981</name>
    <dbReference type="NCBI Taxonomy" id="518636"/>
    <lineage>
        <taxon>Bacteria</taxon>
        <taxon>Bacillati</taxon>
        <taxon>Bacillota</taxon>
        <taxon>Clostridia</taxon>
        <taxon>Lachnospirales</taxon>
        <taxon>Lachnospiraceae</taxon>
        <taxon>Enterocloster</taxon>
    </lineage>
</organism>
<dbReference type="HOGENOM" id="CLU_2648002_0_0_9"/>
<dbReference type="EMBL" id="ACCJ01000051">
    <property type="protein sequence ID" value="EEG56753.1"/>
    <property type="molecule type" value="Genomic_DNA"/>
</dbReference>
<protein>
    <submittedName>
        <fullName evidence="1">Uncharacterized protein</fullName>
    </submittedName>
</protein>
<proteinExistence type="predicted"/>
<reference evidence="1 2" key="1">
    <citation type="submission" date="2009-01" db="EMBL/GenBank/DDBJ databases">
        <authorList>
            <person name="Fulton L."/>
            <person name="Clifton S."/>
            <person name="Fulton B."/>
            <person name="Xu J."/>
            <person name="Minx P."/>
            <person name="Pepin K.H."/>
            <person name="Johnson M."/>
            <person name="Bhonagiri V."/>
            <person name="Nash W.E."/>
            <person name="Mardis E.R."/>
            <person name="Wilson R.K."/>
        </authorList>
    </citation>
    <scope>NUCLEOTIDE SEQUENCE [LARGE SCALE GENOMIC DNA]</scope>
    <source>
        <strain evidence="1 2">DSM 15981</strain>
    </source>
</reference>
<evidence type="ECO:0000313" key="1">
    <source>
        <dbReference type="EMBL" id="EEG56753.1"/>
    </source>
</evidence>
<comment type="caution">
    <text evidence="1">The sequence shown here is derived from an EMBL/GenBank/DDBJ whole genome shotgun (WGS) entry which is preliminary data.</text>
</comment>
<dbReference type="Proteomes" id="UP000004756">
    <property type="component" value="Unassembled WGS sequence"/>
</dbReference>
<sequence length="76" mass="8858">MKVFFILKSPLYNMVNYVVFSIPLSGHPVKPEFPLSIKSTAFYKNIISTETYQFLKHPSPNPWGDIVKNKTKITYY</sequence>
<reference evidence="1 2" key="2">
    <citation type="submission" date="2009-02" db="EMBL/GenBank/DDBJ databases">
        <title>Draft genome sequence of Clostridium asparagiforme (DSM 15981).</title>
        <authorList>
            <person name="Sudarsanam P."/>
            <person name="Ley R."/>
            <person name="Guruge J."/>
            <person name="Turnbaugh P.J."/>
            <person name="Mahowald M."/>
            <person name="Liep D."/>
            <person name="Gordon J."/>
        </authorList>
    </citation>
    <scope>NUCLEOTIDE SEQUENCE [LARGE SCALE GENOMIC DNA]</scope>
    <source>
        <strain evidence="1 2">DSM 15981</strain>
    </source>
</reference>
<name>C0CVX3_9FIRM</name>
<dbReference type="AlphaFoldDB" id="C0CVX3"/>
<keyword evidence="2" id="KW-1185">Reference proteome</keyword>
<evidence type="ECO:0000313" key="2">
    <source>
        <dbReference type="Proteomes" id="UP000004756"/>
    </source>
</evidence>
<gene>
    <name evidence="1" type="ORF">CLOSTASPAR_01128</name>
</gene>